<comment type="caution">
    <text evidence="2">The sequence shown here is derived from an EMBL/GenBank/DDBJ whole genome shotgun (WGS) entry which is preliminary data.</text>
</comment>
<dbReference type="InterPro" id="IPR015797">
    <property type="entry name" value="NUDIX_hydrolase-like_dom_sf"/>
</dbReference>
<dbReference type="AlphaFoldDB" id="A0A2G9ZE91"/>
<dbReference type="EMBL" id="PCSB01000067">
    <property type="protein sequence ID" value="PIP31503.1"/>
    <property type="molecule type" value="Genomic_DNA"/>
</dbReference>
<evidence type="ECO:0000313" key="2">
    <source>
        <dbReference type="EMBL" id="PIP31503.1"/>
    </source>
</evidence>
<dbReference type="SUPFAM" id="SSF55811">
    <property type="entry name" value="Nudix"/>
    <property type="match status" value="1"/>
</dbReference>
<accession>A0A2G9ZE91</accession>
<evidence type="ECO:0000259" key="1">
    <source>
        <dbReference type="PROSITE" id="PS51462"/>
    </source>
</evidence>
<sequence length="151" mass="17524">MEQIKDIKDFYQVSLKVFLKNSRGEILILKAARGGSYEGFYDLPGGRVDFNEFETPLDKIIRRELKEEIGEVKFDLSLKPVALGRNENPNKQSPLGGLVRIFNIFFEATYKSGEIKISEEHLDFKWEKLKKENLNKLFKFAILEGAKMYLN</sequence>
<name>A0A2G9ZE91_9BACT</name>
<feature type="domain" description="Nudix hydrolase" evidence="1">
    <location>
        <begin position="8"/>
        <end position="148"/>
    </location>
</feature>
<dbReference type="Gene3D" id="3.90.79.10">
    <property type="entry name" value="Nucleoside Triphosphate Pyrophosphohydrolase"/>
    <property type="match status" value="1"/>
</dbReference>
<protein>
    <recommendedName>
        <fullName evidence="1">Nudix hydrolase domain-containing protein</fullName>
    </recommendedName>
</protein>
<dbReference type="Proteomes" id="UP000230447">
    <property type="component" value="Unassembled WGS sequence"/>
</dbReference>
<dbReference type="CDD" id="cd02883">
    <property type="entry name" value="NUDIX_Hydrolase"/>
    <property type="match status" value="1"/>
</dbReference>
<evidence type="ECO:0000313" key="3">
    <source>
        <dbReference type="Proteomes" id="UP000230447"/>
    </source>
</evidence>
<dbReference type="PROSITE" id="PS51462">
    <property type="entry name" value="NUDIX"/>
    <property type="match status" value="1"/>
</dbReference>
<organism evidence="2 3">
    <name type="scientific">bacterium (Candidatus Gribaldobacteria) CG23_combo_of_CG06-09_8_20_14_all_37_87_8</name>
    <dbReference type="NCBI Taxonomy" id="2014278"/>
    <lineage>
        <taxon>Bacteria</taxon>
        <taxon>Candidatus Gribaldobacteria</taxon>
    </lineage>
</organism>
<reference evidence="2 3" key="1">
    <citation type="submission" date="2017-09" db="EMBL/GenBank/DDBJ databases">
        <title>Depth-based differentiation of microbial function through sediment-hosted aquifers and enrichment of novel symbionts in the deep terrestrial subsurface.</title>
        <authorList>
            <person name="Probst A.J."/>
            <person name="Ladd B."/>
            <person name="Jarett J.K."/>
            <person name="Geller-Mcgrath D.E."/>
            <person name="Sieber C.M."/>
            <person name="Emerson J.B."/>
            <person name="Anantharaman K."/>
            <person name="Thomas B.C."/>
            <person name="Malmstrom R."/>
            <person name="Stieglmeier M."/>
            <person name="Klingl A."/>
            <person name="Woyke T."/>
            <person name="Ryan C.M."/>
            <person name="Banfield J.F."/>
        </authorList>
    </citation>
    <scope>NUCLEOTIDE SEQUENCE [LARGE SCALE GENOMIC DNA]</scope>
    <source>
        <strain evidence="2">CG23_combo_of_CG06-09_8_20_14_all_37_87_8</strain>
    </source>
</reference>
<dbReference type="InterPro" id="IPR000086">
    <property type="entry name" value="NUDIX_hydrolase_dom"/>
</dbReference>
<gene>
    <name evidence="2" type="ORF">COX24_03250</name>
</gene>
<dbReference type="Pfam" id="PF00293">
    <property type="entry name" value="NUDIX"/>
    <property type="match status" value="1"/>
</dbReference>
<proteinExistence type="predicted"/>